<comment type="caution">
    <text evidence="2">The sequence shown here is derived from an EMBL/GenBank/DDBJ whole genome shotgun (WGS) entry which is preliminary data.</text>
</comment>
<proteinExistence type="predicted"/>
<protein>
    <recommendedName>
        <fullName evidence="4">DUF4829 domain-containing protein</fullName>
    </recommendedName>
</protein>
<reference evidence="2 3" key="1">
    <citation type="submission" date="2019-03" db="EMBL/GenBank/DDBJ databases">
        <authorList>
            <person name="Molinero N."/>
            <person name="Sanchez B."/>
            <person name="Walker A."/>
            <person name="Duncan S."/>
            <person name="Delgado S."/>
            <person name="Margolles A."/>
        </authorList>
    </citation>
    <scope>NUCLEOTIDE SEQUENCE [LARGE SCALE GENOMIC DNA]</scope>
    <source>
        <strain evidence="2 3">IPLA60002</strain>
    </source>
</reference>
<keyword evidence="1" id="KW-0472">Membrane</keyword>
<dbReference type="Proteomes" id="UP001056693">
    <property type="component" value="Unassembled WGS sequence"/>
</dbReference>
<feature type="transmembrane region" description="Helical" evidence="1">
    <location>
        <begin position="23"/>
        <end position="43"/>
    </location>
</feature>
<dbReference type="EMBL" id="SNUZ01000013">
    <property type="protein sequence ID" value="MCL3788377.1"/>
    <property type="molecule type" value="Genomic_DNA"/>
</dbReference>
<evidence type="ECO:0000313" key="3">
    <source>
        <dbReference type="Proteomes" id="UP001056693"/>
    </source>
</evidence>
<organism evidence="2 3">
    <name type="scientific">Ruminococcus bromii</name>
    <dbReference type="NCBI Taxonomy" id="40518"/>
    <lineage>
        <taxon>Bacteria</taxon>
        <taxon>Bacillati</taxon>
        <taxon>Bacillota</taxon>
        <taxon>Clostridia</taxon>
        <taxon>Eubacteriales</taxon>
        <taxon>Oscillospiraceae</taxon>
        <taxon>Ruminococcus</taxon>
    </lineage>
</organism>
<dbReference type="RefSeq" id="WP_249377244.1">
    <property type="nucleotide sequence ID" value="NZ_SNUZ01000013.1"/>
</dbReference>
<evidence type="ECO:0000256" key="1">
    <source>
        <dbReference type="SAM" id="Phobius"/>
    </source>
</evidence>
<evidence type="ECO:0000313" key="2">
    <source>
        <dbReference type="EMBL" id="MCL3788377.1"/>
    </source>
</evidence>
<evidence type="ECO:0008006" key="4">
    <source>
        <dbReference type="Google" id="ProtNLM"/>
    </source>
</evidence>
<accession>A0ABT0NKF0</accession>
<sequence length="168" mass="19592">MKKEMDMLEDKEKLKTNNKKKKIIVTTVTTAVVFITAGTGVYINHLIKISNYLSKLTYDIVQESYDTYGDYSKSKYQDIVPENIYSIMNYLRSGSYDNRDEFIIYVSNQSKVNTLIFFLDTAESKYTYEIKFSIKGEEGYSYGKSTCTVQWKLDDDNVWRVSDFDDPP</sequence>
<gene>
    <name evidence="2" type="ORF">E2N93_10305</name>
</gene>
<keyword evidence="1" id="KW-1133">Transmembrane helix</keyword>
<name>A0ABT0NKF0_9FIRM</name>
<keyword evidence="1" id="KW-0812">Transmembrane</keyword>
<keyword evidence="3" id="KW-1185">Reference proteome</keyword>